<dbReference type="GO" id="GO:0006508">
    <property type="term" value="P:proteolysis"/>
    <property type="evidence" value="ECO:0007669"/>
    <property type="project" value="UniProtKB-KW"/>
</dbReference>
<keyword evidence="1 7" id="KW-0645">Protease</keyword>
<evidence type="ECO:0000256" key="6">
    <source>
        <dbReference type="PROSITE-ProRule" id="PRU01211"/>
    </source>
</evidence>
<dbReference type="PANTHER" id="PTHR10127">
    <property type="entry name" value="DISCOIDIN, CUB, EGF, LAMININ , AND ZINC METALLOPROTEASE DOMAIN CONTAINING"/>
    <property type="match status" value="1"/>
</dbReference>
<feature type="domain" description="Peptidase M12A" evidence="9">
    <location>
        <begin position="1"/>
        <end position="64"/>
    </location>
</feature>
<dbReference type="PANTHER" id="PTHR10127:SF780">
    <property type="entry name" value="METALLOENDOPEPTIDASE"/>
    <property type="match status" value="1"/>
</dbReference>
<accession>A0A8K0CIN9</accession>
<evidence type="ECO:0000313" key="10">
    <source>
        <dbReference type="EMBL" id="KAF2887029.1"/>
    </source>
</evidence>
<dbReference type="InterPro" id="IPR024079">
    <property type="entry name" value="MetalloPept_cat_dom_sf"/>
</dbReference>
<dbReference type="PRINTS" id="PR00480">
    <property type="entry name" value="ASTACIN"/>
</dbReference>
<keyword evidence="11" id="KW-1185">Reference proteome</keyword>
<evidence type="ECO:0000256" key="2">
    <source>
        <dbReference type="ARBA" id="ARBA00022723"/>
    </source>
</evidence>
<name>A0A8K0CIN9_IGNLU</name>
<keyword evidence="5 7" id="KW-0482">Metalloprotease</keyword>
<dbReference type="OrthoDB" id="291007at2759"/>
<organism evidence="10 11">
    <name type="scientific">Ignelater luminosus</name>
    <name type="common">Cucubano</name>
    <name type="synonym">Pyrophorus luminosus</name>
    <dbReference type="NCBI Taxonomy" id="2038154"/>
    <lineage>
        <taxon>Eukaryota</taxon>
        <taxon>Metazoa</taxon>
        <taxon>Ecdysozoa</taxon>
        <taxon>Arthropoda</taxon>
        <taxon>Hexapoda</taxon>
        <taxon>Insecta</taxon>
        <taxon>Pterygota</taxon>
        <taxon>Neoptera</taxon>
        <taxon>Endopterygota</taxon>
        <taxon>Coleoptera</taxon>
        <taxon>Polyphaga</taxon>
        <taxon>Elateriformia</taxon>
        <taxon>Elateroidea</taxon>
        <taxon>Elateridae</taxon>
        <taxon>Agrypninae</taxon>
        <taxon>Pyrophorini</taxon>
        <taxon>Ignelater</taxon>
    </lineage>
</organism>
<evidence type="ECO:0000256" key="8">
    <source>
        <dbReference type="SAM" id="MobiDB-lite"/>
    </source>
</evidence>
<proteinExistence type="predicted"/>
<dbReference type="InterPro" id="IPR001506">
    <property type="entry name" value="Peptidase_M12A"/>
</dbReference>
<feature type="compositionally biased region" description="Polar residues" evidence="8">
    <location>
        <begin position="74"/>
        <end position="89"/>
    </location>
</feature>
<dbReference type="GO" id="GO:0004222">
    <property type="term" value="F:metalloendopeptidase activity"/>
    <property type="evidence" value="ECO:0007669"/>
    <property type="project" value="UniProtKB-UniRule"/>
</dbReference>
<evidence type="ECO:0000256" key="4">
    <source>
        <dbReference type="ARBA" id="ARBA00022833"/>
    </source>
</evidence>
<evidence type="ECO:0000256" key="3">
    <source>
        <dbReference type="ARBA" id="ARBA00022801"/>
    </source>
</evidence>
<comment type="caution">
    <text evidence="10">The sequence shown here is derived from an EMBL/GenBank/DDBJ whole genome shotgun (WGS) entry which is preliminary data.</text>
</comment>
<dbReference type="GO" id="GO:0046872">
    <property type="term" value="F:metal ion binding"/>
    <property type="evidence" value="ECO:0007669"/>
    <property type="project" value="UniProtKB-KW"/>
</dbReference>
<reference evidence="10" key="1">
    <citation type="submission" date="2019-08" db="EMBL/GenBank/DDBJ databases">
        <title>The genome of the North American firefly Photinus pyralis.</title>
        <authorList>
            <consortium name="Photinus pyralis genome working group"/>
            <person name="Fallon T.R."/>
            <person name="Sander Lower S.E."/>
            <person name="Weng J.-K."/>
        </authorList>
    </citation>
    <scope>NUCLEOTIDE SEQUENCE</scope>
    <source>
        <strain evidence="10">TRF0915ILg1</strain>
        <tissue evidence="10">Whole body</tissue>
    </source>
</reference>
<comment type="caution">
    <text evidence="6">Lacks conserved residue(s) required for the propagation of feature annotation.</text>
</comment>
<sequence length="123" mass="14622">MYDEGETMNFGEKYDYDSLMHYSAYAFSKNRRKTIVTKSRNRRIGQRQGLSDIDIRKINKLYCSKDWARIHNVKPTTETNATKLSTDNTTNDDKQSSEKSNVQSEYFRKRSKKSEHRHTSLWQ</sequence>
<dbReference type="PROSITE" id="PS51864">
    <property type="entry name" value="ASTACIN"/>
    <property type="match status" value="1"/>
</dbReference>
<dbReference type="AlphaFoldDB" id="A0A8K0CIN9"/>
<dbReference type="Pfam" id="PF01400">
    <property type="entry name" value="Astacin"/>
    <property type="match status" value="1"/>
</dbReference>
<protein>
    <recommendedName>
        <fullName evidence="7">Metalloendopeptidase</fullName>
        <ecNumber evidence="7">3.4.24.-</ecNumber>
    </recommendedName>
</protein>
<evidence type="ECO:0000256" key="1">
    <source>
        <dbReference type="ARBA" id="ARBA00022670"/>
    </source>
</evidence>
<dbReference type="Proteomes" id="UP000801492">
    <property type="component" value="Unassembled WGS sequence"/>
</dbReference>
<evidence type="ECO:0000313" key="11">
    <source>
        <dbReference type="Proteomes" id="UP000801492"/>
    </source>
</evidence>
<dbReference type="EC" id="3.4.24.-" evidence="7"/>
<keyword evidence="3 7" id="KW-0378">Hydrolase</keyword>
<evidence type="ECO:0000259" key="9">
    <source>
        <dbReference type="PROSITE" id="PS51864"/>
    </source>
</evidence>
<evidence type="ECO:0000256" key="5">
    <source>
        <dbReference type="ARBA" id="ARBA00023049"/>
    </source>
</evidence>
<keyword evidence="2 7" id="KW-0479">Metal-binding</keyword>
<gene>
    <name evidence="10" type="ORF">ILUMI_19142</name>
</gene>
<comment type="cofactor">
    <cofactor evidence="7">
        <name>Zn(2+)</name>
        <dbReference type="ChEBI" id="CHEBI:29105"/>
    </cofactor>
    <text evidence="7">Binds 1 zinc ion per subunit.</text>
</comment>
<dbReference type="Gene3D" id="3.40.390.10">
    <property type="entry name" value="Collagenase (Catalytic Domain)"/>
    <property type="match status" value="1"/>
</dbReference>
<evidence type="ECO:0000256" key="7">
    <source>
        <dbReference type="RuleBase" id="RU361183"/>
    </source>
</evidence>
<dbReference type="SUPFAM" id="SSF55486">
    <property type="entry name" value="Metalloproteases ('zincins'), catalytic domain"/>
    <property type="match status" value="1"/>
</dbReference>
<dbReference type="EMBL" id="VTPC01085492">
    <property type="protein sequence ID" value="KAF2887029.1"/>
    <property type="molecule type" value="Genomic_DNA"/>
</dbReference>
<feature type="region of interest" description="Disordered" evidence="8">
    <location>
        <begin position="74"/>
        <end position="123"/>
    </location>
</feature>
<keyword evidence="4 7" id="KW-0862">Zinc</keyword>